<evidence type="ECO:0000259" key="3">
    <source>
        <dbReference type="PROSITE" id="PS50822"/>
    </source>
</evidence>
<dbReference type="SUPFAM" id="SSF101690">
    <property type="entry name" value="PAZ domain"/>
    <property type="match status" value="1"/>
</dbReference>
<comment type="similarity">
    <text evidence="1">Belongs to the argonaute family.</text>
</comment>
<dbReference type="InterPro" id="IPR032472">
    <property type="entry name" value="ArgoL2"/>
</dbReference>
<proteinExistence type="inferred from homology"/>
<dbReference type="InterPro" id="IPR036397">
    <property type="entry name" value="RNaseH_sf"/>
</dbReference>
<dbReference type="SMART" id="SM00949">
    <property type="entry name" value="PAZ"/>
    <property type="match status" value="1"/>
</dbReference>
<dbReference type="CDD" id="cd02846">
    <property type="entry name" value="PAZ_argonaute_like"/>
    <property type="match status" value="1"/>
</dbReference>
<dbReference type="PROSITE" id="PS50822">
    <property type="entry name" value="PIWI"/>
    <property type="match status" value="1"/>
</dbReference>
<feature type="domain" description="PAZ" evidence="2">
    <location>
        <begin position="267"/>
        <end position="385"/>
    </location>
</feature>
<dbReference type="Pfam" id="PF16488">
    <property type="entry name" value="ArgoL2"/>
    <property type="match status" value="1"/>
</dbReference>
<dbReference type="SMART" id="SM00950">
    <property type="entry name" value="Piwi"/>
    <property type="match status" value="1"/>
</dbReference>
<keyword evidence="5" id="KW-1185">Reference proteome</keyword>
<dbReference type="Proteomes" id="UP000698800">
    <property type="component" value="Unassembled WGS sequence"/>
</dbReference>
<organism evidence="4 5">
    <name type="scientific">Glutinoglossum americanum</name>
    <dbReference type="NCBI Taxonomy" id="1670608"/>
    <lineage>
        <taxon>Eukaryota</taxon>
        <taxon>Fungi</taxon>
        <taxon>Dikarya</taxon>
        <taxon>Ascomycota</taxon>
        <taxon>Pezizomycotina</taxon>
        <taxon>Geoglossomycetes</taxon>
        <taxon>Geoglossales</taxon>
        <taxon>Geoglossaceae</taxon>
        <taxon>Glutinoglossum</taxon>
    </lineage>
</organism>
<dbReference type="InterPro" id="IPR014811">
    <property type="entry name" value="ArgoL1"/>
</dbReference>
<evidence type="ECO:0000313" key="5">
    <source>
        <dbReference type="Proteomes" id="UP000698800"/>
    </source>
</evidence>
<dbReference type="CDD" id="cd04657">
    <property type="entry name" value="Piwi_ago-like"/>
    <property type="match status" value="1"/>
</dbReference>
<dbReference type="OrthoDB" id="10252740at2759"/>
<dbReference type="Pfam" id="PF02171">
    <property type="entry name" value="Piwi"/>
    <property type="match status" value="1"/>
</dbReference>
<dbReference type="PROSITE" id="PS50821">
    <property type="entry name" value="PAZ"/>
    <property type="match status" value="1"/>
</dbReference>
<dbReference type="InterPro" id="IPR003100">
    <property type="entry name" value="PAZ_dom"/>
</dbReference>
<evidence type="ECO:0000256" key="1">
    <source>
        <dbReference type="RuleBase" id="RU361178"/>
    </source>
</evidence>
<dbReference type="InterPro" id="IPR045246">
    <property type="entry name" value="Piwi_ago-like"/>
</dbReference>
<protein>
    <recommendedName>
        <fullName evidence="6">Piwi-domain-containing protein</fullName>
    </recommendedName>
</protein>
<dbReference type="EMBL" id="JAGHQL010000139">
    <property type="protein sequence ID" value="KAH0537578.1"/>
    <property type="molecule type" value="Genomic_DNA"/>
</dbReference>
<feature type="domain" description="Piwi" evidence="3">
    <location>
        <begin position="555"/>
        <end position="854"/>
    </location>
</feature>
<evidence type="ECO:0000259" key="2">
    <source>
        <dbReference type="PROSITE" id="PS50821"/>
    </source>
</evidence>
<dbReference type="Gene3D" id="3.40.50.2300">
    <property type="match status" value="1"/>
</dbReference>
<gene>
    <name evidence="4" type="ORF">FGG08_005644</name>
</gene>
<dbReference type="AlphaFoldDB" id="A0A9P8I6V4"/>
<evidence type="ECO:0000313" key="4">
    <source>
        <dbReference type="EMBL" id="KAH0537578.1"/>
    </source>
</evidence>
<dbReference type="SMART" id="SM01163">
    <property type="entry name" value="DUF1785"/>
    <property type="match status" value="1"/>
</dbReference>
<dbReference type="InterPro" id="IPR003165">
    <property type="entry name" value="Piwi"/>
</dbReference>
<reference evidence="4" key="1">
    <citation type="submission" date="2021-03" db="EMBL/GenBank/DDBJ databases">
        <title>Comparative genomics and phylogenomic investigation of the class Geoglossomycetes provide insights into ecological specialization and systematics.</title>
        <authorList>
            <person name="Melie T."/>
            <person name="Pirro S."/>
            <person name="Miller A.N."/>
            <person name="Quandt A."/>
        </authorList>
    </citation>
    <scope>NUCLEOTIDE SEQUENCE</scope>
    <source>
        <strain evidence="4">GBOQ0MN5Z8</strain>
    </source>
</reference>
<accession>A0A9P8I6V4</accession>
<dbReference type="Pfam" id="PF02170">
    <property type="entry name" value="PAZ"/>
    <property type="match status" value="1"/>
</dbReference>
<dbReference type="InterPro" id="IPR036085">
    <property type="entry name" value="PAZ_dom_sf"/>
</dbReference>
<name>A0A9P8I6V4_9PEZI</name>
<dbReference type="InterPro" id="IPR032474">
    <property type="entry name" value="Argonaute_N"/>
</dbReference>
<sequence length="906" mass="100529">MLTVPPHSRPQEGIPPPLADVTNLENAIIEQQQGASLAPLSLSDRITLPRRPGYAALGQKIILRTNYFRLSPRPDQEWYRYDVDLQPEETVKRKRRRIFALLLNGDRFEAYRDLMATDYGKIIISAQKLDLGDGDRAAEPVVYFDADQAGPGPNPRTYTTKIQLTGVLAVADLLQYLSSPAPDIFYDGKEEMIQALNIVMARHANANKDVVPVAGSKFFPLLGGANQHDLRGGLIALRGYYTSVRTSTLRVILNVNVCTAAFYQPGSLLDLMRRFRQQNHPRPDLPMSAVEGFVKRLRVETSYIRDEKKRSVRKVKTIMGFARRPPWGNASQVTFETDEYGVVSVEDYFFRKYNIKLQSPKAPVVNVRTIDNPVYLPPEVCTVLPGQIARKKLSDVQTSEMITVAARKPADNARLIIGEGAGIVGLSANSGLGAFGLNIDPRMITVEGRVLGPPAVQYLRETVTPEKGSWNMIRKKFSVGAPVKNWSFLKLIYGRDLVTNETISSFHQMLNTCGLHADLPTPASGFNVNLSDDDGANYKNLDGVFRLSKQQKLRLLLVVLPTQRRETYAQIKTLADTRYGIHTVCVVAEKLAREKGQLQYMANVALKVNLKMGGANQTLSPTNLGIVRDGKTMIVGIDVTHPSPGSMPGAPSIAGVVASIDNVLSQWPASLRIQKGRKEMVTDLTAMFTERLRLYRKKNKNALPTRILIYRDGVSEGQYRIVLQEELPLIRAACAAVYPANAPKPKIAVVVVGKRHHTRFYPVRDEDHDGRTGNPKNGTVVDRGVTMERGWDMFLQAHTGLQGTTRPAHYVVLLDEIGLGADGLEQLTHNLCYLFGRATKSVSICPPAYYADLLCERGRCYLFRSLNAVDTGSVGSTADSDRGWQQAVNEWSQGVHADLGESMFYI</sequence>
<dbReference type="Pfam" id="PF08699">
    <property type="entry name" value="ArgoL1"/>
    <property type="match status" value="1"/>
</dbReference>
<dbReference type="SUPFAM" id="SSF53098">
    <property type="entry name" value="Ribonuclease H-like"/>
    <property type="match status" value="1"/>
</dbReference>
<dbReference type="InterPro" id="IPR012337">
    <property type="entry name" value="RNaseH-like_sf"/>
</dbReference>
<dbReference type="PANTHER" id="PTHR22891">
    <property type="entry name" value="EUKARYOTIC TRANSLATION INITIATION FACTOR 2C"/>
    <property type="match status" value="1"/>
</dbReference>
<dbReference type="GO" id="GO:0003723">
    <property type="term" value="F:RNA binding"/>
    <property type="evidence" value="ECO:0007669"/>
    <property type="project" value="InterPro"/>
</dbReference>
<comment type="caution">
    <text evidence="4">The sequence shown here is derived from an EMBL/GenBank/DDBJ whole genome shotgun (WGS) entry which is preliminary data.</text>
</comment>
<dbReference type="Gene3D" id="2.170.260.10">
    <property type="entry name" value="paz domain"/>
    <property type="match status" value="1"/>
</dbReference>
<evidence type="ECO:0008006" key="6">
    <source>
        <dbReference type="Google" id="ProtNLM"/>
    </source>
</evidence>
<dbReference type="Gene3D" id="3.30.420.10">
    <property type="entry name" value="Ribonuclease H-like superfamily/Ribonuclease H"/>
    <property type="match status" value="1"/>
</dbReference>
<dbReference type="Pfam" id="PF16486">
    <property type="entry name" value="ArgoN"/>
    <property type="match status" value="1"/>
</dbReference>